<evidence type="ECO:0000313" key="2">
    <source>
        <dbReference type="Proteomes" id="UP001296873"/>
    </source>
</evidence>
<dbReference type="SUPFAM" id="SSF53756">
    <property type="entry name" value="UDP-Glycosyltransferase/glycogen phosphorylase"/>
    <property type="match status" value="1"/>
</dbReference>
<proteinExistence type="predicted"/>
<keyword evidence="2" id="KW-1185">Reference proteome</keyword>
<dbReference type="RefSeq" id="WP_200339698.1">
    <property type="nucleotide sequence ID" value="NZ_NRRL01000008.1"/>
</dbReference>
<dbReference type="EMBL" id="NRRL01000008">
    <property type="protein sequence ID" value="MBK1667541.1"/>
    <property type="molecule type" value="Genomic_DNA"/>
</dbReference>
<reference evidence="1 2" key="1">
    <citation type="journal article" date="2020" name="Microorganisms">
        <title>Osmotic Adaptation and Compatible Solute Biosynthesis of Phototrophic Bacteria as Revealed from Genome Analyses.</title>
        <authorList>
            <person name="Imhoff J.F."/>
            <person name="Rahn T."/>
            <person name="Kunzel S."/>
            <person name="Keller A."/>
            <person name="Neulinger S.C."/>
        </authorList>
    </citation>
    <scope>NUCLEOTIDE SEQUENCE [LARGE SCALE GENOMIC DNA]</scope>
    <source>
        <strain evidence="1 2">DSM 9895</strain>
    </source>
</reference>
<evidence type="ECO:0000313" key="1">
    <source>
        <dbReference type="EMBL" id="MBK1667541.1"/>
    </source>
</evidence>
<evidence type="ECO:0008006" key="3">
    <source>
        <dbReference type="Google" id="ProtNLM"/>
    </source>
</evidence>
<dbReference type="Proteomes" id="UP001296873">
    <property type="component" value="Unassembled WGS sequence"/>
</dbReference>
<sequence>MSEGTALVAVGFGGLPGAAVAELPRLDGVVWVQADAPAGRSDVVNLAELGFDFADLAASAEVVLTKSGYGTLCETLAVGTRLLMVSRPDWPEDAGMRAWLAGRGTAAVLPRAQATAGGLARAVGDLLARPRGLPVPPDGRAAAVAAVRRRLPV</sequence>
<dbReference type="Gene3D" id="3.40.50.2000">
    <property type="entry name" value="Glycogen Phosphorylase B"/>
    <property type="match status" value="1"/>
</dbReference>
<accession>A0ABS1DC78</accession>
<gene>
    <name evidence="1" type="ORF">CKO28_05785</name>
</gene>
<comment type="caution">
    <text evidence="1">The sequence shown here is derived from an EMBL/GenBank/DDBJ whole genome shotgun (WGS) entry which is preliminary data.</text>
</comment>
<organism evidence="1 2">
    <name type="scientific">Rhodovibrio sodomensis</name>
    <dbReference type="NCBI Taxonomy" id="1088"/>
    <lineage>
        <taxon>Bacteria</taxon>
        <taxon>Pseudomonadati</taxon>
        <taxon>Pseudomonadota</taxon>
        <taxon>Alphaproteobacteria</taxon>
        <taxon>Rhodospirillales</taxon>
        <taxon>Rhodovibrionaceae</taxon>
        <taxon>Rhodovibrio</taxon>
    </lineage>
</organism>
<name>A0ABS1DC78_9PROT</name>
<protein>
    <recommendedName>
        <fullName evidence="3">Glycosyl transferase family 28 C-terminal domain-containing protein</fullName>
    </recommendedName>
</protein>